<keyword evidence="1" id="KW-1133">Transmembrane helix</keyword>
<evidence type="ECO:0000256" key="1">
    <source>
        <dbReference type="SAM" id="Phobius"/>
    </source>
</evidence>
<feature type="transmembrane region" description="Helical" evidence="1">
    <location>
        <begin position="21"/>
        <end position="41"/>
    </location>
</feature>
<sequence>MHLPTKRGLAARMRERQKRRREIASGLMLGVACALMTPVAWENGARVLLAFTGAACVMNLAFSAVAAIRLKRMPRHEQSSGPDEVIEEDFP</sequence>
<reference evidence="2 3" key="1">
    <citation type="submission" date="2020-08" db="EMBL/GenBank/DDBJ databases">
        <title>Sequencing the genomes of 1000 actinobacteria strains.</title>
        <authorList>
            <person name="Klenk H.-P."/>
        </authorList>
    </citation>
    <scope>NUCLEOTIDE SEQUENCE [LARGE SCALE GENOMIC DNA]</scope>
    <source>
        <strain evidence="2 3">DSM 44593</strain>
    </source>
</reference>
<dbReference type="AlphaFoldDB" id="A0A841E6Q7"/>
<accession>A0A841E6Q7</accession>
<dbReference type="Proteomes" id="UP000578077">
    <property type="component" value="Unassembled WGS sequence"/>
</dbReference>
<name>A0A841E6Q7_9ACTN</name>
<comment type="caution">
    <text evidence="2">The sequence shown here is derived from an EMBL/GenBank/DDBJ whole genome shotgun (WGS) entry which is preliminary data.</text>
</comment>
<gene>
    <name evidence="2" type="ORF">HNR25_002596</name>
</gene>
<proteinExistence type="predicted"/>
<keyword evidence="1" id="KW-0812">Transmembrane</keyword>
<feature type="transmembrane region" description="Helical" evidence="1">
    <location>
        <begin position="47"/>
        <end position="68"/>
    </location>
</feature>
<evidence type="ECO:0000313" key="2">
    <source>
        <dbReference type="EMBL" id="MBB5998845.1"/>
    </source>
</evidence>
<dbReference type="PROSITE" id="PS51257">
    <property type="entry name" value="PROKAR_LIPOPROTEIN"/>
    <property type="match status" value="1"/>
</dbReference>
<dbReference type="EMBL" id="JACHLY010000001">
    <property type="protein sequence ID" value="MBB5998845.1"/>
    <property type="molecule type" value="Genomic_DNA"/>
</dbReference>
<organism evidence="2 3">
    <name type="scientific">Streptomonospora salina</name>
    <dbReference type="NCBI Taxonomy" id="104205"/>
    <lineage>
        <taxon>Bacteria</taxon>
        <taxon>Bacillati</taxon>
        <taxon>Actinomycetota</taxon>
        <taxon>Actinomycetes</taxon>
        <taxon>Streptosporangiales</taxon>
        <taxon>Nocardiopsidaceae</taxon>
        <taxon>Streptomonospora</taxon>
    </lineage>
</organism>
<protein>
    <submittedName>
        <fullName evidence="2">Putative membrane protein</fullName>
    </submittedName>
</protein>
<keyword evidence="3" id="KW-1185">Reference proteome</keyword>
<evidence type="ECO:0000313" key="3">
    <source>
        <dbReference type="Proteomes" id="UP000578077"/>
    </source>
</evidence>
<keyword evidence="1" id="KW-0472">Membrane</keyword>